<gene>
    <name evidence="1" type="ORF">MSG28_006010</name>
</gene>
<keyword evidence="2" id="KW-1185">Reference proteome</keyword>
<evidence type="ECO:0000313" key="1">
    <source>
        <dbReference type="EMBL" id="KAI8442549.1"/>
    </source>
</evidence>
<dbReference type="EMBL" id="CM046109">
    <property type="protein sequence ID" value="KAI8442549.1"/>
    <property type="molecule type" value="Genomic_DNA"/>
</dbReference>
<organism evidence="1 2">
    <name type="scientific">Choristoneura fumiferana</name>
    <name type="common">Spruce budworm moth</name>
    <name type="synonym">Archips fumiferana</name>
    <dbReference type="NCBI Taxonomy" id="7141"/>
    <lineage>
        <taxon>Eukaryota</taxon>
        <taxon>Metazoa</taxon>
        <taxon>Ecdysozoa</taxon>
        <taxon>Arthropoda</taxon>
        <taxon>Hexapoda</taxon>
        <taxon>Insecta</taxon>
        <taxon>Pterygota</taxon>
        <taxon>Neoptera</taxon>
        <taxon>Endopterygota</taxon>
        <taxon>Lepidoptera</taxon>
        <taxon>Glossata</taxon>
        <taxon>Ditrysia</taxon>
        <taxon>Tortricoidea</taxon>
        <taxon>Tortricidae</taxon>
        <taxon>Tortricinae</taxon>
        <taxon>Choristoneura</taxon>
    </lineage>
</organism>
<protein>
    <submittedName>
        <fullName evidence="1">Uncharacterized protein</fullName>
    </submittedName>
</protein>
<proteinExistence type="predicted"/>
<comment type="caution">
    <text evidence="1">The sequence shown here is derived from an EMBL/GenBank/DDBJ whole genome shotgun (WGS) entry which is preliminary data.</text>
</comment>
<accession>A0ACC0L175</accession>
<reference evidence="1 2" key="1">
    <citation type="journal article" date="2022" name="Genome Biol. Evol.">
        <title>The Spruce Budworm Genome: Reconstructing the Evolutionary History of Antifreeze Proteins.</title>
        <authorList>
            <person name="Beliveau C."/>
            <person name="Gagne P."/>
            <person name="Picq S."/>
            <person name="Vernygora O."/>
            <person name="Keeling C.I."/>
            <person name="Pinkney K."/>
            <person name="Doucet D."/>
            <person name="Wen F."/>
            <person name="Johnston J.S."/>
            <person name="Maaroufi H."/>
            <person name="Boyle B."/>
            <person name="Laroche J."/>
            <person name="Dewar K."/>
            <person name="Juretic N."/>
            <person name="Blackburn G."/>
            <person name="Nisole A."/>
            <person name="Brunet B."/>
            <person name="Brandao M."/>
            <person name="Lumley L."/>
            <person name="Duan J."/>
            <person name="Quan G."/>
            <person name="Lucarotti C.J."/>
            <person name="Roe A.D."/>
            <person name="Sperling F.A.H."/>
            <person name="Levesque R.C."/>
            <person name="Cusson M."/>
        </authorList>
    </citation>
    <scope>NUCLEOTIDE SEQUENCE [LARGE SCALE GENOMIC DNA]</scope>
    <source>
        <strain evidence="1">Glfc:IPQL:Cfum</strain>
    </source>
</reference>
<dbReference type="Proteomes" id="UP001064048">
    <property type="component" value="Chromosome 9"/>
</dbReference>
<sequence length="66" mass="7690">MDGKEAEIRSLERILEEFYCPLPYVLIMIVVFCAFKCYYLNGCSDDDYYKADDNAAKTFRQQDSAV</sequence>
<name>A0ACC0L175_CHOFU</name>
<evidence type="ECO:0000313" key="2">
    <source>
        <dbReference type="Proteomes" id="UP001064048"/>
    </source>
</evidence>